<sequence>MIKVALRRGGVYLSPEQPQKPRGDAASQTPSPAGNRPAAAARAPRKVSEKHALFSLRLSPPPRRTDIGLVDSRNTTETRPQHRKKPPIPPLQSRLAAPSGPGTVPGDTDITRRVGGVSSPDAPHALNFIISEIWGVIERRLVPSPVEEVSEPQPPYQRTGRDSRCEKVERADEDGTYLSTWSLAHFLSQHALFLLLLLLFLSAAAAAAAACVSSILLFSPQTSPLEEDTVPRSCTSAAQWSCESDPWRLSEPECLSPPPNQEEE</sequence>
<keyword evidence="2" id="KW-0812">Transmembrane</keyword>
<evidence type="ECO:0000256" key="2">
    <source>
        <dbReference type="SAM" id="Phobius"/>
    </source>
</evidence>
<dbReference type="EMBL" id="CADEAL010000502">
    <property type="protein sequence ID" value="CAB1421054.1"/>
    <property type="molecule type" value="Genomic_DNA"/>
</dbReference>
<feature type="compositionally biased region" description="Low complexity" evidence="1">
    <location>
        <begin position="32"/>
        <end position="42"/>
    </location>
</feature>
<feature type="region of interest" description="Disordered" evidence="1">
    <location>
        <begin position="1"/>
        <end position="114"/>
    </location>
</feature>
<dbReference type="AlphaFoldDB" id="A0A9N7YE92"/>
<evidence type="ECO:0000256" key="1">
    <source>
        <dbReference type="SAM" id="MobiDB-lite"/>
    </source>
</evidence>
<feature type="transmembrane region" description="Helical" evidence="2">
    <location>
        <begin position="192"/>
        <end position="218"/>
    </location>
</feature>
<dbReference type="Proteomes" id="UP001153269">
    <property type="component" value="Unassembled WGS sequence"/>
</dbReference>
<keyword evidence="2" id="KW-0472">Membrane</keyword>
<feature type="region of interest" description="Disordered" evidence="1">
    <location>
        <begin position="244"/>
        <end position="264"/>
    </location>
</feature>
<evidence type="ECO:0000313" key="4">
    <source>
        <dbReference type="Proteomes" id="UP001153269"/>
    </source>
</evidence>
<name>A0A9N7YE92_PLEPL</name>
<accession>A0A9N7YE92</accession>
<organism evidence="3 4">
    <name type="scientific">Pleuronectes platessa</name>
    <name type="common">European plaice</name>
    <dbReference type="NCBI Taxonomy" id="8262"/>
    <lineage>
        <taxon>Eukaryota</taxon>
        <taxon>Metazoa</taxon>
        <taxon>Chordata</taxon>
        <taxon>Craniata</taxon>
        <taxon>Vertebrata</taxon>
        <taxon>Euteleostomi</taxon>
        <taxon>Actinopterygii</taxon>
        <taxon>Neopterygii</taxon>
        <taxon>Teleostei</taxon>
        <taxon>Neoteleostei</taxon>
        <taxon>Acanthomorphata</taxon>
        <taxon>Carangaria</taxon>
        <taxon>Pleuronectiformes</taxon>
        <taxon>Pleuronectoidei</taxon>
        <taxon>Pleuronectidae</taxon>
        <taxon>Pleuronectes</taxon>
    </lineage>
</organism>
<protein>
    <submittedName>
        <fullName evidence="3">Uncharacterized protein</fullName>
    </submittedName>
</protein>
<reference evidence="3" key="1">
    <citation type="submission" date="2020-03" db="EMBL/GenBank/DDBJ databases">
        <authorList>
            <person name="Weist P."/>
        </authorList>
    </citation>
    <scope>NUCLEOTIDE SEQUENCE</scope>
</reference>
<keyword evidence="2" id="KW-1133">Transmembrane helix</keyword>
<proteinExistence type="predicted"/>
<comment type="caution">
    <text evidence="3">The sequence shown here is derived from an EMBL/GenBank/DDBJ whole genome shotgun (WGS) entry which is preliminary data.</text>
</comment>
<feature type="compositionally biased region" description="Pro residues" evidence="1">
    <location>
        <begin position="255"/>
        <end position="264"/>
    </location>
</feature>
<gene>
    <name evidence="3" type="ORF">PLEPLA_LOCUS8935</name>
</gene>
<evidence type="ECO:0000313" key="3">
    <source>
        <dbReference type="EMBL" id="CAB1421054.1"/>
    </source>
</evidence>
<keyword evidence="4" id="KW-1185">Reference proteome</keyword>